<comment type="caution">
    <text evidence="1">The sequence shown here is derived from an EMBL/GenBank/DDBJ whole genome shotgun (WGS) entry which is preliminary data.</text>
</comment>
<keyword evidence="2" id="KW-1185">Reference proteome</keyword>
<name>A0A2P5F8X2_TREOI</name>
<dbReference type="InParanoid" id="A0A2P5F8X2"/>
<dbReference type="Proteomes" id="UP000237000">
    <property type="component" value="Unassembled WGS sequence"/>
</dbReference>
<dbReference type="OrthoDB" id="1862401at2759"/>
<sequence length="104" mass="11330">MEPLTGIFSTSCGLRSFEDKGQGKSPEAIVKRNDQMCTLGVRADSTCMDVNLGWERQWRSVSVMQTKFNGKVSCYPGHGGGSIDSEICLFTSKLCALLSLTRSS</sequence>
<keyword evidence="1" id="KW-0808">Transferase</keyword>
<evidence type="ECO:0000313" key="1">
    <source>
        <dbReference type="EMBL" id="PON94226.1"/>
    </source>
</evidence>
<proteinExistence type="predicted"/>
<dbReference type="EMBL" id="JXTC01000053">
    <property type="protein sequence ID" value="PON94226.1"/>
    <property type="molecule type" value="Genomic_DNA"/>
</dbReference>
<dbReference type="GO" id="GO:0016740">
    <property type="term" value="F:transferase activity"/>
    <property type="evidence" value="ECO:0007669"/>
    <property type="project" value="UniProtKB-KW"/>
</dbReference>
<organism evidence="1 2">
    <name type="scientific">Trema orientale</name>
    <name type="common">Charcoal tree</name>
    <name type="synonym">Celtis orientalis</name>
    <dbReference type="NCBI Taxonomy" id="63057"/>
    <lineage>
        <taxon>Eukaryota</taxon>
        <taxon>Viridiplantae</taxon>
        <taxon>Streptophyta</taxon>
        <taxon>Embryophyta</taxon>
        <taxon>Tracheophyta</taxon>
        <taxon>Spermatophyta</taxon>
        <taxon>Magnoliopsida</taxon>
        <taxon>eudicotyledons</taxon>
        <taxon>Gunneridae</taxon>
        <taxon>Pentapetalae</taxon>
        <taxon>rosids</taxon>
        <taxon>fabids</taxon>
        <taxon>Rosales</taxon>
        <taxon>Cannabaceae</taxon>
        <taxon>Trema</taxon>
    </lineage>
</organism>
<dbReference type="AlphaFoldDB" id="A0A2P5F8X2"/>
<evidence type="ECO:0000313" key="2">
    <source>
        <dbReference type="Proteomes" id="UP000237000"/>
    </source>
</evidence>
<reference evidence="2" key="1">
    <citation type="submission" date="2016-06" db="EMBL/GenBank/DDBJ databases">
        <title>Parallel loss of symbiosis genes in relatives of nitrogen-fixing non-legume Parasponia.</title>
        <authorList>
            <person name="Van Velzen R."/>
            <person name="Holmer R."/>
            <person name="Bu F."/>
            <person name="Rutten L."/>
            <person name="Van Zeijl A."/>
            <person name="Liu W."/>
            <person name="Santuari L."/>
            <person name="Cao Q."/>
            <person name="Sharma T."/>
            <person name="Shen D."/>
            <person name="Roswanjaya Y."/>
            <person name="Wardhani T."/>
            <person name="Kalhor M.S."/>
            <person name="Jansen J."/>
            <person name="Van den Hoogen J."/>
            <person name="Gungor B."/>
            <person name="Hartog M."/>
            <person name="Hontelez J."/>
            <person name="Verver J."/>
            <person name="Yang W.-C."/>
            <person name="Schijlen E."/>
            <person name="Repin R."/>
            <person name="Schilthuizen M."/>
            <person name="Schranz E."/>
            <person name="Heidstra R."/>
            <person name="Miyata K."/>
            <person name="Fedorova E."/>
            <person name="Kohlen W."/>
            <person name="Bisseling T."/>
            <person name="Smit S."/>
            <person name="Geurts R."/>
        </authorList>
    </citation>
    <scope>NUCLEOTIDE SEQUENCE [LARGE SCALE GENOMIC DNA]</scope>
    <source>
        <strain evidence="2">cv. RG33-2</strain>
    </source>
</reference>
<gene>
    <name evidence="1" type="ORF">TorRG33x02_099640</name>
</gene>
<protein>
    <submittedName>
        <fullName evidence="1">Chloramphenicol acetyltransferase-like domain containing protein</fullName>
    </submittedName>
</protein>
<accession>A0A2P5F8X2</accession>